<reference evidence="2" key="2">
    <citation type="submission" date="2024-04" db="UniProtKB">
        <authorList>
            <consortium name="Ensembl"/>
        </authorList>
    </citation>
    <scope>IDENTIFICATION</scope>
</reference>
<evidence type="ECO:0000256" key="1">
    <source>
        <dbReference type="SAM" id="MobiDB-lite"/>
    </source>
</evidence>
<name>G3Q974_GASAC</name>
<feature type="compositionally biased region" description="Basic and acidic residues" evidence="1">
    <location>
        <begin position="88"/>
        <end position="100"/>
    </location>
</feature>
<proteinExistence type="predicted"/>
<evidence type="ECO:0000313" key="2">
    <source>
        <dbReference type="Ensembl" id="ENSGACP00000026438.1"/>
    </source>
</evidence>
<dbReference type="Bgee" id="ENSGACG00000020013">
    <property type="expression patterns" value="Expressed in spleen and 11 other cell types or tissues"/>
</dbReference>
<accession>G3Q974</accession>
<dbReference type="Ensembl" id="ENSGACT00000026489.1">
    <property type="protein sequence ID" value="ENSGACP00000026438.1"/>
    <property type="gene ID" value="ENSGACG00000020013.1"/>
</dbReference>
<feature type="region of interest" description="Disordered" evidence="1">
    <location>
        <begin position="78"/>
        <end position="108"/>
    </location>
</feature>
<reference evidence="2" key="1">
    <citation type="submission" date="2006-01" db="EMBL/GenBank/DDBJ databases">
        <authorList>
            <person name="Lindblad-Toh K."/>
            <person name="Mauceli E."/>
            <person name="Grabherr M."/>
            <person name="Chang J.L."/>
            <person name="Lander E.S."/>
        </authorList>
    </citation>
    <scope>NUCLEOTIDE SEQUENCE [LARGE SCALE GENOMIC DNA]</scope>
</reference>
<organism evidence="2">
    <name type="scientific">Gasterosteus aculeatus</name>
    <name type="common">Three-spined stickleback</name>
    <dbReference type="NCBI Taxonomy" id="69293"/>
    <lineage>
        <taxon>Eukaryota</taxon>
        <taxon>Metazoa</taxon>
        <taxon>Chordata</taxon>
        <taxon>Craniata</taxon>
        <taxon>Vertebrata</taxon>
        <taxon>Euteleostomi</taxon>
        <taxon>Actinopterygii</taxon>
        <taxon>Neopterygii</taxon>
        <taxon>Teleostei</taxon>
        <taxon>Neoteleostei</taxon>
        <taxon>Acanthomorphata</taxon>
        <taxon>Eupercaria</taxon>
        <taxon>Perciformes</taxon>
        <taxon>Cottioidei</taxon>
        <taxon>Gasterosteales</taxon>
        <taxon>Gasterosteidae</taxon>
        <taxon>Gasterosteus</taxon>
    </lineage>
</organism>
<sequence length="108" mass="12219">MLFVEYHIEVPSSQGERQQSRVFPWKEKKFSLVKVHLQVGCGHPLRDVSQAGRDSAATCVSDWGKEWISKIHDKVASLKGGGRRGGSRRLENMEKSKKNEAGLNHRSF</sequence>
<dbReference type="AlphaFoldDB" id="G3Q974"/>
<dbReference type="InParanoid" id="G3Q974"/>
<protein>
    <submittedName>
        <fullName evidence="2">Uncharacterized protein</fullName>
    </submittedName>
</protein>